<dbReference type="AlphaFoldDB" id="A0A0R3S3F5"/>
<dbReference type="WBParaSite" id="EEL_0000929401-mRNA-1">
    <property type="protein sequence ID" value="EEL_0000929401-mRNA-1"/>
    <property type="gene ID" value="EEL_0000929401"/>
</dbReference>
<evidence type="ECO:0000313" key="3">
    <source>
        <dbReference type="WBParaSite" id="EEL_0000929401-mRNA-1"/>
    </source>
</evidence>
<proteinExistence type="predicted"/>
<name>A0A0R3S3F5_9BILA</name>
<reference evidence="3" key="1">
    <citation type="submission" date="2017-02" db="UniProtKB">
        <authorList>
            <consortium name="WormBaseParasite"/>
        </authorList>
    </citation>
    <scope>IDENTIFICATION</scope>
</reference>
<evidence type="ECO:0000256" key="1">
    <source>
        <dbReference type="SAM" id="MobiDB-lite"/>
    </source>
</evidence>
<keyword evidence="2" id="KW-1185">Reference proteome</keyword>
<accession>A0A0R3S3F5</accession>
<feature type="region of interest" description="Disordered" evidence="1">
    <location>
        <begin position="1"/>
        <end position="20"/>
    </location>
</feature>
<dbReference type="Proteomes" id="UP000050640">
    <property type="component" value="Unplaced"/>
</dbReference>
<sequence length="180" mass="21182">MHRRKLLPKQREEEEETLPPTTFEKKRHVIEERIDSVKQGMLSLRQTMEETTRSYNIQEVIGIFGRVVKLQNLVDQDSEEVQIQMAESRKFRHRKIMEHRCLMRKSKYLLDESEALIRAFEAHVKKNRKRQLPGTSSELPGTSLCKSDESMQMEDDQQLGCSWYQYNNPNNGDGDGKNVQ</sequence>
<evidence type="ECO:0000313" key="2">
    <source>
        <dbReference type="Proteomes" id="UP000050640"/>
    </source>
</evidence>
<feature type="region of interest" description="Disordered" evidence="1">
    <location>
        <begin position="127"/>
        <end position="153"/>
    </location>
</feature>
<protein>
    <submittedName>
        <fullName evidence="3">t-SNARE coiled-coil homology domain-containing protein</fullName>
    </submittedName>
</protein>
<organism evidence="2 3">
    <name type="scientific">Elaeophora elaphi</name>
    <dbReference type="NCBI Taxonomy" id="1147741"/>
    <lineage>
        <taxon>Eukaryota</taxon>
        <taxon>Metazoa</taxon>
        <taxon>Ecdysozoa</taxon>
        <taxon>Nematoda</taxon>
        <taxon>Chromadorea</taxon>
        <taxon>Rhabditida</taxon>
        <taxon>Spirurina</taxon>
        <taxon>Spiruromorpha</taxon>
        <taxon>Filarioidea</taxon>
        <taxon>Onchocercidae</taxon>
        <taxon>Elaeophora</taxon>
    </lineage>
</organism>